<protein>
    <submittedName>
        <fullName evidence="1">Uncharacterized protein</fullName>
    </submittedName>
</protein>
<reference evidence="1 2" key="1">
    <citation type="submission" date="2021-06" db="EMBL/GenBank/DDBJ databases">
        <title>New haloarchaea isolates fom saline soil.</title>
        <authorList>
            <person name="Duran-Viseras A."/>
            <person name="Sanchez-Porro C.S."/>
            <person name="Ventosa A."/>
        </authorList>
    </citation>
    <scope>NUCLEOTIDE SEQUENCE [LARGE SCALE GENOMIC DNA]</scope>
    <source>
        <strain evidence="1 2">JCM 183640</strain>
    </source>
</reference>
<sequence>MSVSCTARRPFGGLTEHTAIARLRRLLGAIRYDYARCESPGTPDDELVSAVASPYRSVEDAFEGLRDLEALLVARGDRRSVFLTVYSRMTRRIRAGIDRGDFENPTWMRAYTVAFANYYRRAFLAFETGDLDAVPGPWRIAFGTAYRGDALVIQDAFLGINAHINYDLALTLRDVGIDPNRPTKYADHCAVDGILARLVDAQQSALAAMYAPGIEDIDTGFGRLDERLSLFGLTAGRAHAWRVAVVLSTTEWSPLWPVAHWILRTTATGWAAFLRGPGTDSELVARLGRFEREGMDVTGSIETLRTRLDSVD</sequence>
<organism evidence="1 2">
    <name type="scientific">Haloarcula limicola</name>
    <dbReference type="NCBI Taxonomy" id="1429915"/>
    <lineage>
        <taxon>Archaea</taxon>
        <taxon>Methanobacteriati</taxon>
        <taxon>Methanobacteriota</taxon>
        <taxon>Stenosarchaea group</taxon>
        <taxon>Halobacteria</taxon>
        <taxon>Halobacteriales</taxon>
        <taxon>Haloarculaceae</taxon>
        <taxon>Haloarcula</taxon>
    </lineage>
</organism>
<comment type="caution">
    <text evidence="1">The sequence shown here is derived from an EMBL/GenBank/DDBJ whole genome shotgun (WGS) entry which is preliminary data.</text>
</comment>
<dbReference type="EMBL" id="JAHQXF010000002">
    <property type="protein sequence ID" value="MBV0925185.1"/>
    <property type="molecule type" value="Genomic_DNA"/>
</dbReference>
<evidence type="ECO:0000313" key="1">
    <source>
        <dbReference type="EMBL" id="MBV0925185.1"/>
    </source>
</evidence>
<accession>A0A8J7Y5N2</accession>
<evidence type="ECO:0000313" key="2">
    <source>
        <dbReference type="Proteomes" id="UP000766550"/>
    </source>
</evidence>
<dbReference type="RefSeq" id="WP_162318023.1">
    <property type="nucleotide sequence ID" value="NZ_JAHQXF010000002.1"/>
</dbReference>
<dbReference type="Proteomes" id="UP000766550">
    <property type="component" value="Unassembled WGS sequence"/>
</dbReference>
<dbReference type="Pfam" id="PF19458">
    <property type="entry name" value="DUF5995"/>
    <property type="match status" value="1"/>
</dbReference>
<dbReference type="InterPro" id="IPR046037">
    <property type="entry name" value="DUF5995"/>
</dbReference>
<gene>
    <name evidence="1" type="ORF">KTS45_13350</name>
</gene>
<dbReference type="OrthoDB" id="340621at2157"/>
<name>A0A8J7Y5N2_9EURY</name>
<keyword evidence="2" id="KW-1185">Reference proteome</keyword>
<proteinExistence type="predicted"/>
<dbReference type="AlphaFoldDB" id="A0A8J7Y5N2"/>